<evidence type="ECO:0000256" key="2">
    <source>
        <dbReference type="ARBA" id="ARBA00008974"/>
    </source>
</evidence>
<keyword evidence="3 8" id="KW-0813">Transport</keyword>
<evidence type="ECO:0000313" key="11">
    <source>
        <dbReference type="EMBL" id="KAK0652460.1"/>
    </source>
</evidence>
<dbReference type="Gene3D" id="1.10.4160.10">
    <property type="entry name" value="Hydantoin permease"/>
    <property type="match status" value="1"/>
</dbReference>
<keyword evidence="6 10" id="KW-1133">Transmembrane helix</keyword>
<feature type="transmembrane region" description="Helical" evidence="10">
    <location>
        <begin position="406"/>
        <end position="428"/>
    </location>
</feature>
<dbReference type="GO" id="GO:0022857">
    <property type="term" value="F:transmembrane transporter activity"/>
    <property type="evidence" value="ECO:0007669"/>
    <property type="project" value="InterPro"/>
</dbReference>
<name>A0AA40CV20_9PEZI</name>
<keyword evidence="5 10" id="KW-0812">Transmembrane</keyword>
<evidence type="ECO:0000256" key="4">
    <source>
        <dbReference type="ARBA" id="ARBA00022553"/>
    </source>
</evidence>
<evidence type="ECO:0000256" key="3">
    <source>
        <dbReference type="ARBA" id="ARBA00022448"/>
    </source>
</evidence>
<evidence type="ECO:0000313" key="12">
    <source>
        <dbReference type="Proteomes" id="UP001174936"/>
    </source>
</evidence>
<dbReference type="GO" id="GO:0000329">
    <property type="term" value="C:fungal-type vacuole membrane"/>
    <property type="evidence" value="ECO:0007669"/>
    <property type="project" value="TreeGrafter"/>
</dbReference>
<feature type="transmembrane region" description="Helical" evidence="10">
    <location>
        <begin position="287"/>
        <end position="311"/>
    </location>
</feature>
<accession>A0AA40CV20</accession>
<dbReference type="PIRSF" id="PIRSF002744">
    <property type="entry name" value="Pur-cyt_permease"/>
    <property type="match status" value="1"/>
</dbReference>
<evidence type="ECO:0000256" key="5">
    <source>
        <dbReference type="ARBA" id="ARBA00022692"/>
    </source>
</evidence>
<feature type="transmembrane region" description="Helical" evidence="10">
    <location>
        <begin position="151"/>
        <end position="171"/>
    </location>
</feature>
<evidence type="ECO:0000256" key="1">
    <source>
        <dbReference type="ARBA" id="ARBA00004141"/>
    </source>
</evidence>
<evidence type="ECO:0000256" key="9">
    <source>
        <dbReference type="SAM" id="MobiDB-lite"/>
    </source>
</evidence>
<evidence type="ECO:0000256" key="10">
    <source>
        <dbReference type="SAM" id="Phobius"/>
    </source>
</evidence>
<dbReference type="Proteomes" id="UP001174936">
    <property type="component" value="Unassembled WGS sequence"/>
</dbReference>
<feature type="transmembrane region" description="Helical" evidence="10">
    <location>
        <begin position="87"/>
        <end position="105"/>
    </location>
</feature>
<feature type="transmembrane region" description="Helical" evidence="10">
    <location>
        <begin position="253"/>
        <end position="275"/>
    </location>
</feature>
<feature type="transmembrane region" description="Helical" evidence="10">
    <location>
        <begin position="214"/>
        <end position="233"/>
    </location>
</feature>
<dbReference type="Pfam" id="PF02133">
    <property type="entry name" value="Transp_cyt_pur"/>
    <property type="match status" value="1"/>
</dbReference>
<feature type="transmembrane region" description="Helical" evidence="10">
    <location>
        <begin position="183"/>
        <end position="202"/>
    </location>
</feature>
<keyword evidence="12" id="KW-1185">Reference proteome</keyword>
<dbReference type="PANTHER" id="PTHR31806">
    <property type="entry name" value="PURINE-CYTOSINE PERMEASE FCY2-RELATED"/>
    <property type="match status" value="1"/>
</dbReference>
<dbReference type="InterPro" id="IPR026030">
    <property type="entry name" value="Pur-cyt_permease_Fcy2/21/22"/>
</dbReference>
<comment type="similarity">
    <text evidence="2 8">Belongs to the purine-cytosine permease (2.A.39) family.</text>
</comment>
<proteinExistence type="inferred from homology"/>
<evidence type="ECO:0000256" key="7">
    <source>
        <dbReference type="ARBA" id="ARBA00023136"/>
    </source>
</evidence>
<dbReference type="InterPro" id="IPR001248">
    <property type="entry name" value="Pur-cyt_permease"/>
</dbReference>
<organism evidence="11 12">
    <name type="scientific">Cercophora newfieldiana</name>
    <dbReference type="NCBI Taxonomy" id="92897"/>
    <lineage>
        <taxon>Eukaryota</taxon>
        <taxon>Fungi</taxon>
        <taxon>Dikarya</taxon>
        <taxon>Ascomycota</taxon>
        <taxon>Pezizomycotina</taxon>
        <taxon>Sordariomycetes</taxon>
        <taxon>Sordariomycetidae</taxon>
        <taxon>Sordariales</taxon>
        <taxon>Lasiosphaeriaceae</taxon>
        <taxon>Cercophora</taxon>
    </lineage>
</organism>
<dbReference type="GO" id="GO:0005886">
    <property type="term" value="C:plasma membrane"/>
    <property type="evidence" value="ECO:0007669"/>
    <property type="project" value="TreeGrafter"/>
</dbReference>
<feature type="region of interest" description="Disordered" evidence="9">
    <location>
        <begin position="1"/>
        <end position="32"/>
    </location>
</feature>
<feature type="transmembrane region" description="Helical" evidence="10">
    <location>
        <begin position="111"/>
        <end position="130"/>
    </location>
</feature>
<dbReference type="FunFam" id="1.10.4160.10:FF:000002">
    <property type="entry name" value="Purine-cytosine permease fcyB"/>
    <property type="match status" value="1"/>
</dbReference>
<evidence type="ECO:0000256" key="6">
    <source>
        <dbReference type="ARBA" id="ARBA00022989"/>
    </source>
</evidence>
<feature type="compositionally biased region" description="Polar residues" evidence="9">
    <location>
        <begin position="15"/>
        <end position="32"/>
    </location>
</feature>
<evidence type="ECO:0000256" key="8">
    <source>
        <dbReference type="PIRNR" id="PIRNR002744"/>
    </source>
</evidence>
<gene>
    <name evidence="11" type="ORF">B0T16DRAFT_406221</name>
</gene>
<dbReference type="EMBL" id="JAULSV010000002">
    <property type="protein sequence ID" value="KAK0652460.1"/>
    <property type="molecule type" value="Genomic_DNA"/>
</dbReference>
<comment type="subcellular location">
    <subcellularLocation>
        <location evidence="1">Membrane</location>
        <topology evidence="1">Multi-pass membrane protein</topology>
    </subcellularLocation>
</comment>
<comment type="caution">
    <text evidence="11">The sequence shown here is derived from an EMBL/GenBank/DDBJ whole genome shotgun (WGS) entry which is preliminary data.</text>
</comment>
<feature type="transmembrane region" description="Helical" evidence="10">
    <location>
        <begin position="448"/>
        <end position="471"/>
    </location>
</feature>
<protein>
    <submittedName>
        <fullName evidence="11">Permease for cytosine/purines, uracil, thiamine, allantoin-domain-containing protein</fullName>
    </submittedName>
</protein>
<feature type="transmembrane region" description="Helical" evidence="10">
    <location>
        <begin position="478"/>
        <end position="502"/>
    </location>
</feature>
<feature type="compositionally biased region" description="Basic and acidic residues" evidence="9">
    <location>
        <begin position="1"/>
        <end position="11"/>
    </location>
</feature>
<feature type="transmembrane region" description="Helical" evidence="10">
    <location>
        <begin position="378"/>
        <end position="394"/>
    </location>
</feature>
<keyword evidence="4" id="KW-0597">Phosphoprotein</keyword>
<keyword evidence="7 8" id="KW-0472">Membrane</keyword>
<dbReference type="PANTHER" id="PTHR31806:SF8">
    <property type="entry name" value="TRANSPORTER, PUTATIVE (AFU_ORTHOLOGUE AFUA_2G03000)-RELATED"/>
    <property type="match status" value="1"/>
</dbReference>
<dbReference type="AlphaFoldDB" id="A0AA40CV20"/>
<sequence>MASEVIKDVEKSAAGATTTSLSDAPDTAVSSEKSPLSGLRAINARIEGLAGFEARGIRRVLPEERMPASLWDDIGVALLWFSANISANNLAVALLGPLLFGLGFLDSAMCALFGGMLGCISTAYMATWGSKSGSRTMVVLRYSMGYWPAKIPAILNIILMLGYCTIDAIIAGQMLSAVNGGSLSIAVGIVVVQLVCGIVTVFGMKFFQIYERFAWIPQLLVLFVLIGAAGPYFDAGSQSVGEGSVLAANRLSYFSLCLFVPNSWGAAAADFFCYYPEETPRRKIFGLTFAGIWTAMTLVFMLGIGLATGIASHPAWEEANLVSTGALIVSGFDPLGGFGKFCGVIVALGVISNSIPGTYSAALGCQVLGRYPKRVPRYVWSLVLIVIQLVLALAGREHLMILISNFVALMGYWVQFMVFIVLVEHLVFRRVGSGGPGFDWTKWEDKKYLPIGYAALASFLLGWLGAVLGMYQVWFTGPLALIAGPADLGVWIGSGFTIFSYLPLRWLELKFVGR</sequence>
<reference evidence="11" key="1">
    <citation type="submission" date="2023-06" db="EMBL/GenBank/DDBJ databases">
        <title>Genome-scale phylogeny and comparative genomics of the fungal order Sordariales.</title>
        <authorList>
            <consortium name="Lawrence Berkeley National Laboratory"/>
            <person name="Hensen N."/>
            <person name="Bonometti L."/>
            <person name="Westerberg I."/>
            <person name="Brannstrom I.O."/>
            <person name="Guillou S."/>
            <person name="Cros-Aarteil S."/>
            <person name="Calhoun S."/>
            <person name="Haridas S."/>
            <person name="Kuo A."/>
            <person name="Mondo S."/>
            <person name="Pangilinan J."/>
            <person name="Riley R."/>
            <person name="Labutti K."/>
            <person name="Andreopoulos B."/>
            <person name="Lipzen A."/>
            <person name="Chen C."/>
            <person name="Yanf M."/>
            <person name="Daum C."/>
            <person name="Ng V."/>
            <person name="Clum A."/>
            <person name="Steindorff A."/>
            <person name="Ohm R."/>
            <person name="Martin F."/>
            <person name="Silar P."/>
            <person name="Natvig D."/>
            <person name="Lalanne C."/>
            <person name="Gautier V."/>
            <person name="Ament-Velasquez S.L."/>
            <person name="Kruys A."/>
            <person name="Hutchinson M.I."/>
            <person name="Powell A.J."/>
            <person name="Barry K."/>
            <person name="Miller A.N."/>
            <person name="Grigoriev I.V."/>
            <person name="Debuchy R."/>
            <person name="Gladieux P."/>
            <person name="Thoren M.H."/>
            <person name="Johannesson H."/>
        </authorList>
    </citation>
    <scope>NUCLEOTIDE SEQUENCE</scope>
    <source>
        <strain evidence="11">SMH2532-1</strain>
    </source>
</reference>
<dbReference type="GO" id="GO:0015851">
    <property type="term" value="P:nucleobase transport"/>
    <property type="evidence" value="ECO:0007669"/>
    <property type="project" value="UniProtKB-ARBA"/>
</dbReference>